<accession>A0A9E6ZSE5</accession>
<gene>
    <name evidence="1" type="ORF">K1I37_21165</name>
</gene>
<dbReference type="RefSeq" id="WP_021297475.1">
    <property type="nucleotide sequence ID" value="NZ_AURB01000155.1"/>
</dbReference>
<dbReference type="AlphaFoldDB" id="T0D1Z6"/>
<name>T0D1Z6_ALIAG</name>
<keyword evidence="1" id="KW-0614">Plasmid</keyword>
<organism evidence="1 2">
    <name type="scientific">Alicyclobacillus acidoterrestris (strain ATCC 49025 / DSM 3922 / CIP 106132 / NCIMB 13137 / GD3B)</name>
    <dbReference type="NCBI Taxonomy" id="1356854"/>
    <lineage>
        <taxon>Bacteria</taxon>
        <taxon>Bacillati</taxon>
        <taxon>Bacillota</taxon>
        <taxon>Bacilli</taxon>
        <taxon>Bacillales</taxon>
        <taxon>Alicyclobacillaceae</taxon>
        <taxon>Alicyclobacillus</taxon>
    </lineage>
</organism>
<dbReference type="eggNOG" id="COG3409">
    <property type="taxonomic scope" value="Bacteria"/>
</dbReference>
<dbReference type="EMBL" id="CP080468">
    <property type="protein sequence ID" value="UNO51089.1"/>
    <property type="molecule type" value="Genomic_DNA"/>
</dbReference>
<dbReference type="STRING" id="1356854.N007_12090"/>
<geneLocation type="plasmid" evidence="2">
    <name>pDSM3922.1</name>
</geneLocation>
<dbReference type="OrthoDB" id="2370483at2"/>
<evidence type="ECO:0000313" key="1">
    <source>
        <dbReference type="EMBL" id="UNO51089.1"/>
    </source>
</evidence>
<proteinExistence type="predicted"/>
<dbReference type="KEGG" id="aaco:K1I37_21165"/>
<keyword evidence="2" id="KW-1185">Reference proteome</keyword>
<sequence length="456" mass="48774">MKRTAIAAVAITLGTLVPTMFATSVDAATSKHTMKVATIVLNGSVVSKPDKFVAGTPATTYMPIFYVQQLINKALGISSSSDVWNGSAKTWTLTVSGAKPNVISQGSGAAINVNGTTIEHAPVLIDVDPSSGQSTTFMPIYYVQQLLNQVLGIPASGDVWNGNTAKWTINTNAQGISQNTMANAMWDVFNSINYDVVTHATMDEAGVAPTSDPVTAGDVANWLAAWAEKSKGYTLRYNVTSSTGQITKAGTFIPFNLEYESSTDPYTWASEGALFQGTSVTNSSSVISSSDESTILSNLKWWLTGDRVVNGVHHLHVPMYGNFINYVSIVPQTLTPQQYEKALSQTEKYYDELTATVSGDTVNLTLPDVTNTSEKLVWRADDGTWKKGYITGGTSRVGDTGGVTWSFQNDTKWGPSIGISALNDNLEGWSIAYPSLASGSPIFTEPIDGNNEQPAP</sequence>
<reference evidence="2" key="1">
    <citation type="journal article" date="2022" name="G3 (Bethesda)">
        <title>Unveiling the complete genome sequence of Alicyclobacillus acidoterrestris DSM 3922T, a taint-producing strain.</title>
        <authorList>
            <person name="Leonardo I.C."/>
            <person name="Barreto Crespo M.T."/>
            <person name="Gaspar F.B."/>
        </authorList>
    </citation>
    <scope>NUCLEOTIDE SEQUENCE [LARGE SCALE GENOMIC DNA]</scope>
    <source>
        <strain evidence="2">DSM 3922</strain>
    </source>
</reference>
<protein>
    <submittedName>
        <fullName evidence="1">Uncharacterized protein</fullName>
    </submittedName>
</protein>
<dbReference type="Proteomes" id="UP000829401">
    <property type="component" value="Plasmid pDSM3922.1"/>
</dbReference>
<evidence type="ECO:0000313" key="2">
    <source>
        <dbReference type="Proteomes" id="UP000829401"/>
    </source>
</evidence>
<accession>T0D1Z6</accession>